<feature type="compositionally biased region" description="Polar residues" evidence="1">
    <location>
        <begin position="24"/>
        <end position="37"/>
    </location>
</feature>
<accession>A0A8D8IUS1</accession>
<dbReference type="EMBL" id="HBUE01012943">
    <property type="protein sequence ID" value="CAG6449333.1"/>
    <property type="molecule type" value="Transcribed_RNA"/>
</dbReference>
<dbReference type="EMBL" id="HBUE01259826">
    <property type="protein sequence ID" value="CAG6558502.1"/>
    <property type="molecule type" value="Transcribed_RNA"/>
</dbReference>
<reference evidence="2" key="1">
    <citation type="submission" date="2021-05" db="EMBL/GenBank/DDBJ databases">
        <authorList>
            <person name="Alioto T."/>
            <person name="Alioto T."/>
            <person name="Gomez Garrido J."/>
        </authorList>
    </citation>
    <scope>NUCLEOTIDE SEQUENCE</scope>
</reference>
<evidence type="ECO:0000313" key="2">
    <source>
        <dbReference type="EMBL" id="CAG6558506.1"/>
    </source>
</evidence>
<dbReference type="EMBL" id="HBUE01154776">
    <property type="protein sequence ID" value="CAG6507177.1"/>
    <property type="molecule type" value="Transcribed_RNA"/>
</dbReference>
<dbReference type="EMBL" id="HBUE01259829">
    <property type="protein sequence ID" value="CAG6558508.1"/>
    <property type="molecule type" value="Transcribed_RNA"/>
</dbReference>
<dbReference type="EMBL" id="HBUE01012938">
    <property type="protein sequence ID" value="CAG6449328.1"/>
    <property type="molecule type" value="Transcribed_RNA"/>
</dbReference>
<sequence>MMMMMVAPTNNNNNVPGSERTATRPASASISPSSYLDQSGGGGEPDITGGGGYNHWKNLENGHSMLYGRRSNSVGNLYSAGQDFYDHYHHPGLPQVPADKPIGHTAVKSSTERPPTPTSSPRQR</sequence>
<dbReference type="EMBL" id="HBUE01012942">
    <property type="protein sequence ID" value="CAG6449332.1"/>
    <property type="molecule type" value="Transcribed_RNA"/>
</dbReference>
<dbReference type="EMBL" id="HBUE01012940">
    <property type="protein sequence ID" value="CAG6449330.1"/>
    <property type="molecule type" value="Transcribed_RNA"/>
</dbReference>
<evidence type="ECO:0000256" key="1">
    <source>
        <dbReference type="SAM" id="MobiDB-lite"/>
    </source>
</evidence>
<feature type="region of interest" description="Disordered" evidence="1">
    <location>
        <begin position="1"/>
        <end position="52"/>
    </location>
</feature>
<proteinExistence type="predicted"/>
<dbReference type="EMBL" id="HBUE01259827">
    <property type="protein sequence ID" value="CAG6558504.1"/>
    <property type="molecule type" value="Transcribed_RNA"/>
</dbReference>
<dbReference type="EMBL" id="HBUE01154774">
    <property type="protein sequence ID" value="CAG6507173.1"/>
    <property type="molecule type" value="Transcribed_RNA"/>
</dbReference>
<organism evidence="2">
    <name type="scientific">Culex pipiens</name>
    <name type="common">House mosquito</name>
    <dbReference type="NCBI Taxonomy" id="7175"/>
    <lineage>
        <taxon>Eukaryota</taxon>
        <taxon>Metazoa</taxon>
        <taxon>Ecdysozoa</taxon>
        <taxon>Arthropoda</taxon>
        <taxon>Hexapoda</taxon>
        <taxon>Insecta</taxon>
        <taxon>Pterygota</taxon>
        <taxon>Neoptera</taxon>
        <taxon>Endopterygota</taxon>
        <taxon>Diptera</taxon>
        <taxon>Nematocera</taxon>
        <taxon>Culicoidea</taxon>
        <taxon>Culicidae</taxon>
        <taxon>Culicinae</taxon>
        <taxon>Culicini</taxon>
        <taxon>Culex</taxon>
        <taxon>Culex</taxon>
    </lineage>
</organism>
<dbReference type="EMBL" id="HBUE01012944">
    <property type="protein sequence ID" value="CAG6449334.1"/>
    <property type="molecule type" value="Transcribed_RNA"/>
</dbReference>
<dbReference type="EMBL" id="HBUE01154777">
    <property type="protein sequence ID" value="CAG6507179.1"/>
    <property type="molecule type" value="Transcribed_RNA"/>
</dbReference>
<dbReference type="AlphaFoldDB" id="A0A8D8IUS1"/>
<feature type="compositionally biased region" description="Gly residues" evidence="1">
    <location>
        <begin position="39"/>
        <end position="52"/>
    </location>
</feature>
<dbReference type="EMBL" id="HBUE01259828">
    <property type="protein sequence ID" value="CAG6558506.1"/>
    <property type="molecule type" value="Transcribed_RNA"/>
</dbReference>
<dbReference type="EMBL" id="HBUE01154775">
    <property type="protein sequence ID" value="CAG6507175.1"/>
    <property type="molecule type" value="Transcribed_RNA"/>
</dbReference>
<feature type="region of interest" description="Disordered" evidence="1">
    <location>
        <begin position="87"/>
        <end position="124"/>
    </location>
</feature>
<dbReference type="EMBL" id="HBUE01012941">
    <property type="protein sequence ID" value="CAG6449331.1"/>
    <property type="molecule type" value="Transcribed_RNA"/>
</dbReference>
<protein>
    <submittedName>
        <fullName evidence="2">(northern house mosquito) hypothetical protein</fullName>
    </submittedName>
</protein>
<name>A0A8D8IUS1_CULPI</name>